<name>A0A8H7CUN0_9AGAR</name>
<evidence type="ECO:0000256" key="6">
    <source>
        <dbReference type="SAM" id="Phobius"/>
    </source>
</evidence>
<keyword evidence="4 6" id="KW-1133">Transmembrane helix</keyword>
<comment type="subcellular location">
    <subcellularLocation>
        <location evidence="1">Membrane</location>
        <topology evidence="1">Multi-pass membrane protein</topology>
    </subcellularLocation>
</comment>
<keyword evidence="5 6" id="KW-0472">Membrane</keyword>
<sequence>MRSGFPEADDPSVPVAEGSCFHSNSAVLQRINALCISAELDKYLLPPLTQTNFKVTPGGRSGLIGNPTGLGMMAFATTLFVLSLYELNTRHVTETNGVLGLSLFTGGLATFMAGMWHFPRGNGYGAAVFTMYGTFWMSYGLFILPSTGIVAAYTPGEFRSAIGIYFMAWMMVTIFLGIASIRRHITWILFFVFLTFTYLFFGVSNFSTKSGLPKAAGAFGIITSLIAYYHALSKLLEGDYAPFGLPLGRIGPSQRY</sequence>
<feature type="transmembrane region" description="Helical" evidence="6">
    <location>
        <begin position="161"/>
        <end position="179"/>
    </location>
</feature>
<evidence type="ECO:0000313" key="8">
    <source>
        <dbReference type="Proteomes" id="UP000620124"/>
    </source>
</evidence>
<feature type="transmembrane region" description="Helical" evidence="6">
    <location>
        <begin position="215"/>
        <end position="232"/>
    </location>
</feature>
<dbReference type="AlphaFoldDB" id="A0A8H7CUN0"/>
<feature type="transmembrane region" description="Helical" evidence="6">
    <location>
        <begin position="63"/>
        <end position="85"/>
    </location>
</feature>
<evidence type="ECO:0000256" key="1">
    <source>
        <dbReference type="ARBA" id="ARBA00004141"/>
    </source>
</evidence>
<dbReference type="OrthoDB" id="3648309at2759"/>
<dbReference type="EMBL" id="JACAZI010000011">
    <property type="protein sequence ID" value="KAF7348867.1"/>
    <property type="molecule type" value="Genomic_DNA"/>
</dbReference>
<reference evidence="7" key="1">
    <citation type="submission" date="2020-05" db="EMBL/GenBank/DDBJ databases">
        <title>Mycena genomes resolve the evolution of fungal bioluminescence.</title>
        <authorList>
            <person name="Tsai I.J."/>
        </authorList>
    </citation>
    <scope>NUCLEOTIDE SEQUENCE</scope>
    <source>
        <strain evidence="7">CCC161011</strain>
    </source>
</reference>
<accession>A0A8H7CUN0</accession>
<comment type="caution">
    <text evidence="7">The sequence shown here is derived from an EMBL/GenBank/DDBJ whole genome shotgun (WGS) entry which is preliminary data.</text>
</comment>
<evidence type="ECO:0000256" key="2">
    <source>
        <dbReference type="ARBA" id="ARBA00005587"/>
    </source>
</evidence>
<dbReference type="NCBIfam" id="NF038013">
    <property type="entry name" value="AceTr_1"/>
    <property type="match status" value="1"/>
</dbReference>
<evidence type="ECO:0000313" key="7">
    <source>
        <dbReference type="EMBL" id="KAF7348867.1"/>
    </source>
</evidence>
<dbReference type="Proteomes" id="UP000620124">
    <property type="component" value="Unassembled WGS sequence"/>
</dbReference>
<dbReference type="InterPro" id="IPR051633">
    <property type="entry name" value="AceTr"/>
</dbReference>
<evidence type="ECO:0000256" key="5">
    <source>
        <dbReference type="ARBA" id="ARBA00023136"/>
    </source>
</evidence>
<keyword evidence="8" id="KW-1185">Reference proteome</keyword>
<feature type="transmembrane region" description="Helical" evidence="6">
    <location>
        <begin position="136"/>
        <end position="154"/>
    </location>
</feature>
<feature type="transmembrane region" description="Helical" evidence="6">
    <location>
        <begin position="185"/>
        <end position="203"/>
    </location>
</feature>
<comment type="similarity">
    <text evidence="2">Belongs to the acetate uptake transporter (AceTr) (TC 2.A.96) family.</text>
</comment>
<dbReference type="GO" id="GO:0015123">
    <property type="term" value="F:acetate transmembrane transporter activity"/>
    <property type="evidence" value="ECO:0007669"/>
    <property type="project" value="TreeGrafter"/>
</dbReference>
<dbReference type="InterPro" id="IPR000791">
    <property type="entry name" value="Gpr1/Fun34/SatP-like"/>
</dbReference>
<keyword evidence="3 6" id="KW-0812">Transmembrane</keyword>
<feature type="transmembrane region" description="Helical" evidence="6">
    <location>
        <begin position="97"/>
        <end position="116"/>
    </location>
</feature>
<evidence type="ECO:0000256" key="4">
    <source>
        <dbReference type="ARBA" id="ARBA00022989"/>
    </source>
</evidence>
<dbReference type="PANTHER" id="PTHR31123:SF1">
    <property type="entry name" value="ACCUMULATION OF DYADS PROTEIN 2-RELATED"/>
    <property type="match status" value="1"/>
</dbReference>
<dbReference type="GO" id="GO:0005886">
    <property type="term" value="C:plasma membrane"/>
    <property type="evidence" value="ECO:0007669"/>
    <property type="project" value="TreeGrafter"/>
</dbReference>
<evidence type="ECO:0000256" key="3">
    <source>
        <dbReference type="ARBA" id="ARBA00022692"/>
    </source>
</evidence>
<proteinExistence type="inferred from homology"/>
<protein>
    <submittedName>
        <fullName evidence="7">Gpr1 family protein</fullName>
    </submittedName>
</protein>
<dbReference type="Pfam" id="PF01184">
    <property type="entry name" value="Gpr1_Fun34_YaaH"/>
    <property type="match status" value="1"/>
</dbReference>
<organism evidence="7 8">
    <name type="scientific">Mycena venus</name>
    <dbReference type="NCBI Taxonomy" id="2733690"/>
    <lineage>
        <taxon>Eukaryota</taxon>
        <taxon>Fungi</taxon>
        <taxon>Dikarya</taxon>
        <taxon>Basidiomycota</taxon>
        <taxon>Agaricomycotina</taxon>
        <taxon>Agaricomycetes</taxon>
        <taxon>Agaricomycetidae</taxon>
        <taxon>Agaricales</taxon>
        <taxon>Marasmiineae</taxon>
        <taxon>Mycenaceae</taxon>
        <taxon>Mycena</taxon>
    </lineage>
</organism>
<dbReference type="PANTHER" id="PTHR31123">
    <property type="entry name" value="ACCUMULATION OF DYADS PROTEIN 2-RELATED"/>
    <property type="match status" value="1"/>
</dbReference>
<gene>
    <name evidence="7" type="ORF">MVEN_01406800</name>
</gene>